<evidence type="ECO:0000313" key="4">
    <source>
        <dbReference type="Proteomes" id="UP001221757"/>
    </source>
</evidence>
<proteinExistence type="predicted"/>
<evidence type="ECO:0000259" key="2">
    <source>
        <dbReference type="Pfam" id="PF04982"/>
    </source>
</evidence>
<gene>
    <name evidence="3" type="ORF">B0H17DRAFT_1141873</name>
</gene>
<feature type="transmembrane region" description="Helical" evidence="1">
    <location>
        <begin position="92"/>
        <end position="111"/>
    </location>
</feature>
<keyword evidence="1" id="KW-0812">Transmembrane</keyword>
<reference evidence="3" key="1">
    <citation type="submission" date="2023-03" db="EMBL/GenBank/DDBJ databases">
        <title>Massive genome expansion in bonnet fungi (Mycena s.s.) driven by repeated elements and novel gene families across ecological guilds.</title>
        <authorList>
            <consortium name="Lawrence Berkeley National Laboratory"/>
            <person name="Harder C.B."/>
            <person name="Miyauchi S."/>
            <person name="Viragh M."/>
            <person name="Kuo A."/>
            <person name="Thoen E."/>
            <person name="Andreopoulos B."/>
            <person name="Lu D."/>
            <person name="Skrede I."/>
            <person name="Drula E."/>
            <person name="Henrissat B."/>
            <person name="Morin E."/>
            <person name="Kohler A."/>
            <person name="Barry K."/>
            <person name="LaButti K."/>
            <person name="Morin E."/>
            <person name="Salamov A."/>
            <person name="Lipzen A."/>
            <person name="Mereny Z."/>
            <person name="Hegedus B."/>
            <person name="Baldrian P."/>
            <person name="Stursova M."/>
            <person name="Weitz H."/>
            <person name="Taylor A."/>
            <person name="Grigoriev I.V."/>
            <person name="Nagy L.G."/>
            <person name="Martin F."/>
            <person name="Kauserud H."/>
        </authorList>
    </citation>
    <scope>NUCLEOTIDE SEQUENCE</scope>
    <source>
        <strain evidence="3">CBHHK067</strain>
    </source>
</reference>
<dbReference type="Pfam" id="PF04982">
    <property type="entry name" value="TM_HPP"/>
    <property type="match status" value="1"/>
</dbReference>
<evidence type="ECO:0000256" key="1">
    <source>
        <dbReference type="SAM" id="Phobius"/>
    </source>
</evidence>
<dbReference type="Proteomes" id="UP001221757">
    <property type="component" value="Unassembled WGS sequence"/>
</dbReference>
<evidence type="ECO:0000313" key="3">
    <source>
        <dbReference type="EMBL" id="KAJ7670398.1"/>
    </source>
</evidence>
<dbReference type="InterPro" id="IPR058581">
    <property type="entry name" value="TM_HPP"/>
</dbReference>
<dbReference type="PANTHER" id="PTHR33741:SF5">
    <property type="entry name" value="TRANSMEMBRANE PROTEIN DDB_G0269096-RELATED"/>
    <property type="match status" value="1"/>
</dbReference>
<keyword evidence="1" id="KW-0472">Membrane</keyword>
<keyword evidence="1" id="KW-1133">Transmembrane helix</keyword>
<protein>
    <submittedName>
        <fullName evidence="3">HPP family-domain-containing protein</fullName>
    </submittedName>
</protein>
<feature type="transmembrane region" description="Helical" evidence="1">
    <location>
        <begin position="31"/>
        <end position="52"/>
    </location>
</feature>
<accession>A0AAD7CZ65</accession>
<dbReference type="PANTHER" id="PTHR33741">
    <property type="entry name" value="TRANSMEMBRANE PROTEIN DDB_G0269096-RELATED"/>
    <property type="match status" value="1"/>
</dbReference>
<feature type="domain" description="HPP transmembrane region" evidence="2">
    <location>
        <begin position="29"/>
        <end position="188"/>
    </location>
</feature>
<organism evidence="3 4">
    <name type="scientific">Mycena rosella</name>
    <name type="common">Pink bonnet</name>
    <name type="synonym">Agaricus rosellus</name>
    <dbReference type="NCBI Taxonomy" id="1033263"/>
    <lineage>
        <taxon>Eukaryota</taxon>
        <taxon>Fungi</taxon>
        <taxon>Dikarya</taxon>
        <taxon>Basidiomycota</taxon>
        <taxon>Agaricomycotina</taxon>
        <taxon>Agaricomycetes</taxon>
        <taxon>Agaricomycetidae</taxon>
        <taxon>Agaricales</taxon>
        <taxon>Marasmiineae</taxon>
        <taxon>Mycenaceae</taxon>
        <taxon>Mycena</taxon>
    </lineage>
</organism>
<dbReference type="EMBL" id="JARKIE010000181">
    <property type="protein sequence ID" value="KAJ7670398.1"/>
    <property type="molecule type" value="Genomic_DNA"/>
</dbReference>
<dbReference type="InterPro" id="IPR007065">
    <property type="entry name" value="HPP"/>
</dbReference>
<feature type="transmembrane region" description="Helical" evidence="1">
    <location>
        <begin position="159"/>
        <end position="180"/>
    </location>
</feature>
<sequence>MTSPNRLARLPRWISHWLGYRAAPIPKKSEYVVGIWSFIGAFWGISSIQILLHSEYFIHRRVPGIIASCGASAVLCYGALESPLAQPRSLMGGHFIGALIGVCVTKLFDLSPAQNLRWLAGSLSASIAIVTMQITGTTHPPAGATALLAAVSPEVYQMGWYYLPIVLLSTTLLLVSALLINNIQRRYPVFWWAPDMPAVSKPLPDDPEKGIITPPIEAVDIAHMGWGLPGAALENCKALVTNWCRSAPGPMVTPGKLKPLADKGIKYQGGG</sequence>
<feature type="transmembrane region" description="Helical" evidence="1">
    <location>
        <begin position="118"/>
        <end position="139"/>
    </location>
</feature>
<name>A0AAD7CZ65_MYCRO</name>
<dbReference type="AlphaFoldDB" id="A0AAD7CZ65"/>
<keyword evidence="4" id="KW-1185">Reference proteome</keyword>
<comment type="caution">
    <text evidence="3">The sequence shown here is derived from an EMBL/GenBank/DDBJ whole genome shotgun (WGS) entry which is preliminary data.</text>
</comment>